<accession>A0A6J7M2Z2</accession>
<proteinExistence type="predicted"/>
<gene>
    <name evidence="1" type="ORF">UFOPK2655_00400</name>
    <name evidence="2" type="ORF">UFOPK3077_00742</name>
    <name evidence="3" type="ORF">UFOPK3667_00638</name>
    <name evidence="4" type="ORF">UFOPK3903_00692</name>
    <name evidence="5" type="ORF">UFOPK4444_00132</name>
</gene>
<evidence type="ECO:0000313" key="5">
    <source>
        <dbReference type="EMBL" id="CAB5142072.1"/>
    </source>
</evidence>
<dbReference type="EMBL" id="CAFBMU010000005">
    <property type="protein sequence ID" value="CAB4920180.1"/>
    <property type="molecule type" value="Genomic_DNA"/>
</dbReference>
<dbReference type="EMBL" id="CAFAAS010000006">
    <property type="protein sequence ID" value="CAB4804385.1"/>
    <property type="molecule type" value="Genomic_DNA"/>
</dbReference>
<evidence type="ECO:0000313" key="3">
    <source>
        <dbReference type="EMBL" id="CAB4920180.1"/>
    </source>
</evidence>
<sequence>MNFIITKGQPTAQELVAINAAMAQHKREELEPVIRRSAFGLPQLRKPFNNNFRFGARSN</sequence>
<dbReference type="EMBL" id="CAFBRZ010000004">
    <property type="protein sequence ID" value="CAB5142072.1"/>
    <property type="molecule type" value="Genomic_DNA"/>
</dbReference>
<organism evidence="4">
    <name type="scientific">freshwater metagenome</name>
    <dbReference type="NCBI Taxonomy" id="449393"/>
    <lineage>
        <taxon>unclassified sequences</taxon>
        <taxon>metagenomes</taxon>
        <taxon>ecological metagenomes</taxon>
    </lineage>
</organism>
<dbReference type="EMBL" id="CAFBOD010000006">
    <property type="protein sequence ID" value="CAB4973872.1"/>
    <property type="molecule type" value="Genomic_DNA"/>
</dbReference>
<dbReference type="AlphaFoldDB" id="A0A6J7M2Z2"/>
<dbReference type="EMBL" id="CAEZYE010000013">
    <property type="protein sequence ID" value="CAB4705576.1"/>
    <property type="molecule type" value="Genomic_DNA"/>
</dbReference>
<name>A0A6J7M2Z2_9ZZZZ</name>
<reference evidence="4" key="1">
    <citation type="submission" date="2020-05" db="EMBL/GenBank/DDBJ databases">
        <authorList>
            <person name="Chiriac C."/>
            <person name="Salcher M."/>
            <person name="Ghai R."/>
            <person name="Kavagutti S V."/>
        </authorList>
    </citation>
    <scope>NUCLEOTIDE SEQUENCE</scope>
</reference>
<protein>
    <submittedName>
        <fullName evidence="4">Unannotated protein</fullName>
    </submittedName>
</protein>
<evidence type="ECO:0000313" key="2">
    <source>
        <dbReference type="EMBL" id="CAB4804385.1"/>
    </source>
</evidence>
<evidence type="ECO:0000313" key="4">
    <source>
        <dbReference type="EMBL" id="CAB4973872.1"/>
    </source>
</evidence>
<evidence type="ECO:0000313" key="1">
    <source>
        <dbReference type="EMBL" id="CAB4705576.1"/>
    </source>
</evidence>